<evidence type="ECO:0000313" key="1">
    <source>
        <dbReference type="EMBL" id="KAF9443325.1"/>
    </source>
</evidence>
<reference evidence="1" key="1">
    <citation type="submission" date="2020-11" db="EMBL/GenBank/DDBJ databases">
        <authorList>
            <consortium name="DOE Joint Genome Institute"/>
            <person name="Ahrendt S."/>
            <person name="Riley R."/>
            <person name="Andreopoulos W."/>
            <person name="Labutti K."/>
            <person name="Pangilinan J."/>
            <person name="Ruiz-Duenas F.J."/>
            <person name="Barrasa J.M."/>
            <person name="Sanchez-Garcia M."/>
            <person name="Camarero S."/>
            <person name="Miyauchi S."/>
            <person name="Serrano A."/>
            <person name="Linde D."/>
            <person name="Babiker R."/>
            <person name="Drula E."/>
            <person name="Ayuso-Fernandez I."/>
            <person name="Pacheco R."/>
            <person name="Padilla G."/>
            <person name="Ferreira P."/>
            <person name="Barriuso J."/>
            <person name="Kellner H."/>
            <person name="Castanera R."/>
            <person name="Alfaro M."/>
            <person name="Ramirez L."/>
            <person name="Pisabarro A.G."/>
            <person name="Kuo A."/>
            <person name="Tritt A."/>
            <person name="Lipzen A."/>
            <person name="He G."/>
            <person name="Yan M."/>
            <person name="Ng V."/>
            <person name="Cullen D."/>
            <person name="Martin F."/>
            <person name="Rosso M.-N."/>
            <person name="Henrissat B."/>
            <person name="Hibbett D."/>
            <person name="Martinez A.T."/>
            <person name="Grigoriev I.V."/>
        </authorList>
    </citation>
    <scope>NUCLEOTIDE SEQUENCE</scope>
    <source>
        <strain evidence="1">MF-IS2</strain>
    </source>
</reference>
<gene>
    <name evidence="1" type="ORF">P691DRAFT_809122</name>
</gene>
<proteinExistence type="predicted"/>
<keyword evidence="2" id="KW-1185">Reference proteome</keyword>
<dbReference type="EMBL" id="MU151489">
    <property type="protein sequence ID" value="KAF9443325.1"/>
    <property type="molecule type" value="Genomic_DNA"/>
</dbReference>
<evidence type="ECO:0000313" key="2">
    <source>
        <dbReference type="Proteomes" id="UP000807342"/>
    </source>
</evidence>
<comment type="caution">
    <text evidence="1">The sequence shown here is derived from an EMBL/GenBank/DDBJ whole genome shotgun (WGS) entry which is preliminary data.</text>
</comment>
<sequence length="57" mass="6394">MSIETFWSREDRRFAITPKSSQEDKFVIAGPALVPELALHKQYISAGESRKTANVDA</sequence>
<dbReference type="Proteomes" id="UP000807342">
    <property type="component" value="Unassembled WGS sequence"/>
</dbReference>
<name>A0A9P5X3F0_9AGAR</name>
<accession>A0A9P5X3F0</accession>
<protein>
    <submittedName>
        <fullName evidence="1">Uncharacterized protein</fullName>
    </submittedName>
</protein>
<dbReference type="AlphaFoldDB" id="A0A9P5X3F0"/>
<organism evidence="1 2">
    <name type="scientific">Macrolepiota fuliginosa MF-IS2</name>
    <dbReference type="NCBI Taxonomy" id="1400762"/>
    <lineage>
        <taxon>Eukaryota</taxon>
        <taxon>Fungi</taxon>
        <taxon>Dikarya</taxon>
        <taxon>Basidiomycota</taxon>
        <taxon>Agaricomycotina</taxon>
        <taxon>Agaricomycetes</taxon>
        <taxon>Agaricomycetidae</taxon>
        <taxon>Agaricales</taxon>
        <taxon>Agaricineae</taxon>
        <taxon>Agaricaceae</taxon>
        <taxon>Macrolepiota</taxon>
    </lineage>
</organism>
<dbReference type="OrthoDB" id="2532648at2759"/>